<evidence type="ECO:0000256" key="11">
    <source>
        <dbReference type="SAM" id="Phobius"/>
    </source>
</evidence>
<dbReference type="GO" id="GO:0016887">
    <property type="term" value="F:ATP hydrolysis activity"/>
    <property type="evidence" value="ECO:0007669"/>
    <property type="project" value="InterPro"/>
</dbReference>
<evidence type="ECO:0000256" key="7">
    <source>
        <dbReference type="ARBA" id="ARBA00022842"/>
    </source>
</evidence>
<dbReference type="InterPro" id="IPR008250">
    <property type="entry name" value="ATPase_P-typ_transduc_dom_A_sf"/>
</dbReference>
<keyword evidence="14" id="KW-1185">Reference proteome</keyword>
<dbReference type="FunFam" id="2.70.150.10:FF:000160">
    <property type="entry name" value="Sarcoplasmic/endoplasmic reticulum calcium ATPase 1"/>
    <property type="match status" value="1"/>
</dbReference>
<keyword evidence="3" id="KW-0597">Phosphoprotein</keyword>
<feature type="transmembrane region" description="Helical" evidence="11">
    <location>
        <begin position="769"/>
        <end position="788"/>
    </location>
</feature>
<evidence type="ECO:0000256" key="8">
    <source>
        <dbReference type="ARBA" id="ARBA00022967"/>
    </source>
</evidence>
<accession>A0A1G8ZWI8</accession>
<dbReference type="InterPro" id="IPR036412">
    <property type="entry name" value="HAD-like_sf"/>
</dbReference>
<dbReference type="PRINTS" id="PR00119">
    <property type="entry name" value="CATATPASE"/>
</dbReference>
<sequence>MTEHSSQDPWHCLPPEEVASRLDSGASGLAAGEVEERRRRVGRNTLPPPSLPGFPRLFLRQFVSPLIYVLVAAMLVSLSVGKLADASFIGIILLVNALIGAFQEYHAHRSAQALRKLMVSRVLAVREGETVEVNAEELVPGDLVLLSSGDRVPADIRLMEVAGLQVDESVLTGESLPVTKTAETLPEPGLPVADRANQCFAGSLVAAGRGRGLVFATGLQTEMGRLSSSLAAAEQVSPPLFQRLERFSKKITVALLVTVAVLAAVELARDTPPLVIFMTAVALAVSAIPEGLPMALTVVLSIGTRRMAKRHVIVRKLVAVESLGSCTVIAADKTGTLTRNHLTAHQVALVDGGEFHHRNNGNWEATASVRRARGLLPRACRVAALCNEAQVSRRDDGHWQGSGDAVDQALLVMAEQVGPGRQALLDAHPLEDQIHYEPALGYAASRHASGAPGESLICVKGALEKLLPMCSRMATTSGDMALDPEAALAAMQRLAEGGARVLALADGTAVDDAPLAPGQLHDLCLVGLVGMHDPLRPEAVASVQACHEAGIQVCMLTGDHPRTALTIARELKLAGPEDQAVTGTQLARAEGEGSGALDALTVGARVYARVSPEQKLTIVKSLQRQGQFVAVTGDGVNDAPALRSAHVGVAMGERGTEVAKESADLLLTDDNFASVVAGVEEGRIAYQNIRKVVFFLISTGAAEVVLFVLATAMGLPLPLTPVQLLWLNLVTNSIQSIGLALEPGEGDEMQRAPRSPGESLFNPLMVRRVVTSGLVMGGLGFTCFYWLLEHGWTVEEARNSLLLLMVLFENVQVFNSRSETRSIFRQRFFANPVLLLGTLAAQGLHILAMYSPLMQQVLGASPVTLEHWGALLAVALLQLLAMELLVLLRNARGAAS</sequence>
<dbReference type="InterPro" id="IPR006068">
    <property type="entry name" value="ATPase_P-typ_cation-transptr_C"/>
</dbReference>
<dbReference type="Pfam" id="PF00689">
    <property type="entry name" value="Cation_ATPase_C"/>
    <property type="match status" value="1"/>
</dbReference>
<dbReference type="GO" id="GO:1990573">
    <property type="term" value="P:potassium ion import across plasma membrane"/>
    <property type="evidence" value="ECO:0007669"/>
    <property type="project" value="TreeGrafter"/>
</dbReference>
<dbReference type="PRINTS" id="PR00120">
    <property type="entry name" value="HATPASE"/>
</dbReference>
<feature type="transmembrane region" description="Helical" evidence="11">
    <location>
        <begin position="86"/>
        <end position="105"/>
    </location>
</feature>
<evidence type="ECO:0000256" key="4">
    <source>
        <dbReference type="ARBA" id="ARBA00022692"/>
    </source>
</evidence>
<organism evidence="13 14">
    <name type="scientific">Microbulbifer yueqingensis</name>
    <dbReference type="NCBI Taxonomy" id="658219"/>
    <lineage>
        <taxon>Bacteria</taxon>
        <taxon>Pseudomonadati</taxon>
        <taxon>Pseudomonadota</taxon>
        <taxon>Gammaproteobacteria</taxon>
        <taxon>Cellvibrionales</taxon>
        <taxon>Microbulbiferaceae</taxon>
        <taxon>Microbulbifer</taxon>
    </lineage>
</organism>
<dbReference type="GO" id="GO:0012505">
    <property type="term" value="C:endomembrane system"/>
    <property type="evidence" value="ECO:0007669"/>
    <property type="project" value="UniProtKB-SubCell"/>
</dbReference>
<dbReference type="SUPFAM" id="SSF81653">
    <property type="entry name" value="Calcium ATPase, transduction domain A"/>
    <property type="match status" value="1"/>
</dbReference>
<comment type="subcellular location">
    <subcellularLocation>
        <location evidence="1">Endomembrane system</location>
        <topology evidence="1">Multi-pass membrane protein</topology>
    </subcellularLocation>
</comment>
<dbReference type="Gene3D" id="1.20.1110.10">
    <property type="entry name" value="Calcium-transporting ATPase, transmembrane domain"/>
    <property type="match status" value="1"/>
</dbReference>
<evidence type="ECO:0000256" key="2">
    <source>
        <dbReference type="ARBA" id="ARBA00005675"/>
    </source>
</evidence>
<dbReference type="Gene3D" id="3.40.1110.10">
    <property type="entry name" value="Calcium-transporting ATPase, cytoplasmic domain N"/>
    <property type="match status" value="1"/>
</dbReference>
<dbReference type="Gene3D" id="3.40.50.1000">
    <property type="entry name" value="HAD superfamily/HAD-like"/>
    <property type="match status" value="1"/>
</dbReference>
<proteinExistence type="inferred from homology"/>
<dbReference type="GO" id="GO:0006883">
    <property type="term" value="P:intracellular sodium ion homeostasis"/>
    <property type="evidence" value="ECO:0007669"/>
    <property type="project" value="TreeGrafter"/>
</dbReference>
<dbReference type="AlphaFoldDB" id="A0A1G8ZWI8"/>
<dbReference type="GO" id="GO:0005524">
    <property type="term" value="F:ATP binding"/>
    <property type="evidence" value="ECO:0007669"/>
    <property type="project" value="UniProtKB-KW"/>
</dbReference>
<reference evidence="14" key="1">
    <citation type="submission" date="2016-10" db="EMBL/GenBank/DDBJ databases">
        <authorList>
            <person name="Varghese N."/>
            <person name="Submissions S."/>
        </authorList>
    </citation>
    <scope>NUCLEOTIDE SEQUENCE [LARGE SCALE GENOMIC DNA]</scope>
    <source>
        <strain evidence="14">CGMCC 1.10658</strain>
    </source>
</reference>
<dbReference type="Pfam" id="PF00122">
    <property type="entry name" value="E1-E2_ATPase"/>
    <property type="match status" value="1"/>
</dbReference>
<dbReference type="PANTHER" id="PTHR43294:SF20">
    <property type="entry name" value="P-TYPE ATPASE"/>
    <property type="match status" value="1"/>
</dbReference>
<evidence type="ECO:0000256" key="9">
    <source>
        <dbReference type="ARBA" id="ARBA00022989"/>
    </source>
</evidence>
<dbReference type="EMBL" id="FNFH01000003">
    <property type="protein sequence ID" value="SDK18490.1"/>
    <property type="molecule type" value="Genomic_DNA"/>
</dbReference>
<dbReference type="Gene3D" id="2.70.150.10">
    <property type="entry name" value="Calcium-transporting ATPase, cytoplasmic transduction domain A"/>
    <property type="match status" value="1"/>
</dbReference>
<evidence type="ECO:0000256" key="1">
    <source>
        <dbReference type="ARBA" id="ARBA00004127"/>
    </source>
</evidence>
<evidence type="ECO:0000256" key="6">
    <source>
        <dbReference type="ARBA" id="ARBA00022840"/>
    </source>
</evidence>
<keyword evidence="9 11" id="KW-1133">Transmembrane helix</keyword>
<dbReference type="Pfam" id="PF00690">
    <property type="entry name" value="Cation_ATPase_N"/>
    <property type="match status" value="1"/>
</dbReference>
<keyword evidence="5" id="KW-0547">Nucleotide-binding</keyword>
<dbReference type="InterPro" id="IPR001757">
    <property type="entry name" value="P_typ_ATPase"/>
</dbReference>
<name>A0A1G8ZWI8_9GAMM</name>
<dbReference type="InterPro" id="IPR018303">
    <property type="entry name" value="ATPase_P-typ_P_site"/>
</dbReference>
<dbReference type="SFLD" id="SFLDF00027">
    <property type="entry name" value="p-type_atpase"/>
    <property type="match status" value="1"/>
</dbReference>
<dbReference type="OrthoDB" id="9814270at2"/>
<keyword evidence="6" id="KW-0067">ATP-binding</keyword>
<dbReference type="SUPFAM" id="SSF81660">
    <property type="entry name" value="Metal cation-transporting ATPase, ATP-binding domain N"/>
    <property type="match status" value="1"/>
</dbReference>
<keyword evidence="4 11" id="KW-0812">Transmembrane</keyword>
<evidence type="ECO:0000313" key="13">
    <source>
        <dbReference type="EMBL" id="SDK18490.1"/>
    </source>
</evidence>
<feature type="transmembrane region" description="Helical" evidence="11">
    <location>
        <begin position="868"/>
        <end position="888"/>
    </location>
</feature>
<dbReference type="SMART" id="SM00831">
    <property type="entry name" value="Cation_ATPase_N"/>
    <property type="match status" value="1"/>
</dbReference>
<dbReference type="PROSITE" id="PS00154">
    <property type="entry name" value="ATPASE_E1_E2"/>
    <property type="match status" value="1"/>
</dbReference>
<evidence type="ECO:0000259" key="12">
    <source>
        <dbReference type="SMART" id="SM00831"/>
    </source>
</evidence>
<dbReference type="InterPro" id="IPR023298">
    <property type="entry name" value="ATPase_P-typ_TM_dom_sf"/>
</dbReference>
<dbReference type="RefSeq" id="WP_091512053.1">
    <property type="nucleotide sequence ID" value="NZ_FNFH01000003.1"/>
</dbReference>
<dbReference type="SFLD" id="SFLDG00002">
    <property type="entry name" value="C1.7:_P-type_atpase_like"/>
    <property type="match status" value="1"/>
</dbReference>
<feature type="domain" description="Cation-transporting P-type ATPase N-terminal" evidence="12">
    <location>
        <begin position="9"/>
        <end position="82"/>
    </location>
</feature>
<dbReference type="Pfam" id="PF13246">
    <property type="entry name" value="Cation_ATPase"/>
    <property type="match status" value="1"/>
</dbReference>
<dbReference type="GO" id="GO:0005886">
    <property type="term" value="C:plasma membrane"/>
    <property type="evidence" value="ECO:0007669"/>
    <property type="project" value="TreeGrafter"/>
</dbReference>
<dbReference type="STRING" id="658219.SAMN05216212_1751"/>
<dbReference type="SFLD" id="SFLDS00003">
    <property type="entry name" value="Haloacid_Dehalogenase"/>
    <property type="match status" value="1"/>
</dbReference>
<dbReference type="SUPFAM" id="SSF56784">
    <property type="entry name" value="HAD-like"/>
    <property type="match status" value="1"/>
</dbReference>
<keyword evidence="8" id="KW-1278">Translocase</keyword>
<keyword evidence="10 11" id="KW-0472">Membrane</keyword>
<dbReference type="GO" id="GO:1902600">
    <property type="term" value="P:proton transmembrane transport"/>
    <property type="evidence" value="ECO:0007669"/>
    <property type="project" value="TreeGrafter"/>
</dbReference>
<dbReference type="PANTHER" id="PTHR43294">
    <property type="entry name" value="SODIUM/POTASSIUM-TRANSPORTING ATPASE SUBUNIT ALPHA"/>
    <property type="match status" value="1"/>
</dbReference>
<comment type="similarity">
    <text evidence="2">Belongs to the cation transport ATPase (P-type) (TC 3.A.3) family. Type IIA subfamily.</text>
</comment>
<feature type="transmembrane region" description="Helical" evidence="11">
    <location>
        <begin position="274"/>
        <end position="300"/>
    </location>
</feature>
<gene>
    <name evidence="13" type="ORF">SAMN05216212_1751</name>
</gene>
<dbReference type="InterPro" id="IPR023214">
    <property type="entry name" value="HAD_sf"/>
</dbReference>
<keyword evidence="7" id="KW-0460">Magnesium</keyword>
<evidence type="ECO:0000256" key="10">
    <source>
        <dbReference type="ARBA" id="ARBA00023136"/>
    </source>
</evidence>
<dbReference type="InterPro" id="IPR023299">
    <property type="entry name" value="ATPase_P-typ_cyto_dom_N"/>
</dbReference>
<feature type="transmembrane region" description="Helical" evidence="11">
    <location>
        <begin position="692"/>
        <end position="717"/>
    </location>
</feature>
<protein>
    <submittedName>
        <fullName evidence="13">Plasma-membrane calcium-translocating P-type ATPase</fullName>
    </submittedName>
</protein>
<evidence type="ECO:0000313" key="14">
    <source>
        <dbReference type="Proteomes" id="UP000199305"/>
    </source>
</evidence>
<dbReference type="Proteomes" id="UP000199305">
    <property type="component" value="Unassembled WGS sequence"/>
</dbReference>
<feature type="transmembrane region" description="Helical" evidence="11">
    <location>
        <begin position="62"/>
        <end position="80"/>
    </location>
</feature>
<dbReference type="GO" id="GO:0005391">
    <property type="term" value="F:P-type sodium:potassium-exchanging transporter activity"/>
    <property type="evidence" value="ECO:0007669"/>
    <property type="project" value="TreeGrafter"/>
</dbReference>
<dbReference type="InterPro" id="IPR004014">
    <property type="entry name" value="ATPase_P-typ_cation-transptr_N"/>
</dbReference>
<dbReference type="SUPFAM" id="SSF81665">
    <property type="entry name" value="Calcium ATPase, transmembrane domain M"/>
    <property type="match status" value="1"/>
</dbReference>
<feature type="transmembrane region" description="Helical" evidence="11">
    <location>
        <begin position="828"/>
        <end position="848"/>
    </location>
</feature>
<evidence type="ECO:0000256" key="5">
    <source>
        <dbReference type="ARBA" id="ARBA00022741"/>
    </source>
</evidence>
<dbReference type="InterPro" id="IPR050510">
    <property type="entry name" value="Cation_transp_ATPase_P-type"/>
</dbReference>
<dbReference type="InterPro" id="IPR059000">
    <property type="entry name" value="ATPase_P-type_domA"/>
</dbReference>
<dbReference type="GO" id="GO:0036376">
    <property type="term" value="P:sodium ion export across plasma membrane"/>
    <property type="evidence" value="ECO:0007669"/>
    <property type="project" value="TreeGrafter"/>
</dbReference>
<evidence type="ECO:0000256" key="3">
    <source>
        <dbReference type="ARBA" id="ARBA00022553"/>
    </source>
</evidence>
<dbReference type="NCBIfam" id="TIGR01494">
    <property type="entry name" value="ATPase_P-type"/>
    <property type="match status" value="3"/>
</dbReference>
<feature type="transmembrane region" description="Helical" evidence="11">
    <location>
        <begin position="251"/>
        <end position="268"/>
    </location>
</feature>
<dbReference type="InterPro" id="IPR044492">
    <property type="entry name" value="P_typ_ATPase_HD_dom"/>
</dbReference>
<dbReference type="GO" id="GO:0030007">
    <property type="term" value="P:intracellular potassium ion homeostasis"/>
    <property type="evidence" value="ECO:0007669"/>
    <property type="project" value="TreeGrafter"/>
</dbReference>